<dbReference type="Proteomes" id="UP000481421">
    <property type="component" value="Unassembled WGS sequence"/>
</dbReference>
<sequence>MTRHRWLAACLSLMAAPSLASDGVKVDGLLPDADFFRAATCGAAPGEPCRQEPLLWPKTALTLAVLPSDVETGRFIPLLLSVSVDYALLQMNRAGSGLTITRVDGPEADIRLRLTDAAEGSLMPDVPGFSAPGEMGVGYATVWSTPDNRITEASILISAQISPADIVSVVLEEIYQSTGPLFDIDSPAYEGVSILSQNANSTVTIAGQDAALLRHLYPPEP</sequence>
<name>A0A6B3RHU6_9RHOB</name>
<feature type="signal peptide" evidence="1">
    <location>
        <begin position="1"/>
        <end position="20"/>
    </location>
</feature>
<reference evidence="2 3" key="1">
    <citation type="submission" date="2020-02" db="EMBL/GenBank/DDBJ databases">
        <title>Rhodobacter algicola sp. nov., isolated from microalga culture.</title>
        <authorList>
            <person name="Park C.-Y."/>
        </authorList>
    </citation>
    <scope>NUCLEOTIDE SEQUENCE [LARGE SCALE GENOMIC DNA]</scope>
    <source>
        <strain evidence="2 3">ETT8</strain>
    </source>
</reference>
<dbReference type="InterPro" id="IPR021323">
    <property type="entry name" value="DUF2927"/>
</dbReference>
<evidence type="ECO:0000313" key="2">
    <source>
        <dbReference type="EMBL" id="NEX45560.1"/>
    </source>
</evidence>
<dbReference type="RefSeq" id="WP_164609539.1">
    <property type="nucleotide sequence ID" value="NZ_JAAIKE010000001.1"/>
</dbReference>
<evidence type="ECO:0000313" key="3">
    <source>
        <dbReference type="Proteomes" id="UP000481421"/>
    </source>
</evidence>
<evidence type="ECO:0000256" key="1">
    <source>
        <dbReference type="SAM" id="SignalP"/>
    </source>
</evidence>
<keyword evidence="1" id="KW-0732">Signal</keyword>
<feature type="chain" id="PRO_5025400762" evidence="1">
    <location>
        <begin position="21"/>
        <end position="221"/>
    </location>
</feature>
<proteinExistence type="predicted"/>
<dbReference type="EMBL" id="JAAIKE010000001">
    <property type="protein sequence ID" value="NEX45560.1"/>
    <property type="molecule type" value="Genomic_DNA"/>
</dbReference>
<dbReference type="AlphaFoldDB" id="A0A6B3RHU6"/>
<keyword evidence="3" id="KW-1185">Reference proteome</keyword>
<comment type="caution">
    <text evidence="2">The sequence shown here is derived from an EMBL/GenBank/DDBJ whole genome shotgun (WGS) entry which is preliminary data.</text>
</comment>
<dbReference type="Pfam" id="PF11150">
    <property type="entry name" value="DUF2927"/>
    <property type="match status" value="1"/>
</dbReference>
<protein>
    <submittedName>
        <fullName evidence="2">DUF2927 domain-containing protein</fullName>
    </submittedName>
</protein>
<organism evidence="2 3">
    <name type="scientific">Pseudotabrizicola algicola</name>
    <dbReference type="NCBI Taxonomy" id="2709381"/>
    <lineage>
        <taxon>Bacteria</taxon>
        <taxon>Pseudomonadati</taxon>
        <taxon>Pseudomonadota</taxon>
        <taxon>Alphaproteobacteria</taxon>
        <taxon>Rhodobacterales</taxon>
        <taxon>Paracoccaceae</taxon>
        <taxon>Pseudotabrizicola</taxon>
    </lineage>
</organism>
<gene>
    <name evidence="2" type="ORF">G3572_05040</name>
</gene>
<accession>A0A6B3RHU6</accession>